<dbReference type="GO" id="GO:0005737">
    <property type="term" value="C:cytoplasm"/>
    <property type="evidence" value="ECO:0007669"/>
    <property type="project" value="TreeGrafter"/>
</dbReference>
<organism evidence="4 5">
    <name type="scientific">Pleurodeles waltl</name>
    <name type="common">Iberian ribbed newt</name>
    <dbReference type="NCBI Taxonomy" id="8319"/>
    <lineage>
        <taxon>Eukaryota</taxon>
        <taxon>Metazoa</taxon>
        <taxon>Chordata</taxon>
        <taxon>Craniata</taxon>
        <taxon>Vertebrata</taxon>
        <taxon>Euteleostomi</taxon>
        <taxon>Amphibia</taxon>
        <taxon>Batrachia</taxon>
        <taxon>Caudata</taxon>
        <taxon>Salamandroidea</taxon>
        <taxon>Salamandridae</taxon>
        <taxon>Pleurodelinae</taxon>
        <taxon>Pleurodeles</taxon>
    </lineage>
</organism>
<dbReference type="GO" id="GO:0019208">
    <property type="term" value="F:phosphatase regulator activity"/>
    <property type="evidence" value="ECO:0007669"/>
    <property type="project" value="TreeGrafter"/>
</dbReference>
<dbReference type="SUPFAM" id="SSF48403">
    <property type="entry name" value="Ankyrin repeat"/>
    <property type="match status" value="1"/>
</dbReference>
<dbReference type="AlphaFoldDB" id="A0AAV7TNQ1"/>
<evidence type="ECO:0000313" key="4">
    <source>
        <dbReference type="EMBL" id="KAJ1178242.1"/>
    </source>
</evidence>
<comment type="caution">
    <text evidence="4">The sequence shown here is derived from an EMBL/GenBank/DDBJ whole genome shotgun (WGS) entry which is preliminary data.</text>
</comment>
<keyword evidence="5" id="KW-1185">Reference proteome</keyword>
<name>A0AAV7TNQ1_PLEWA</name>
<dbReference type="InterPro" id="IPR036770">
    <property type="entry name" value="Ankyrin_rpt-contain_sf"/>
</dbReference>
<dbReference type="InterPro" id="IPR051226">
    <property type="entry name" value="PP1_Regulatory_Subunit"/>
</dbReference>
<dbReference type="GO" id="GO:0004857">
    <property type="term" value="F:enzyme inhibitor activity"/>
    <property type="evidence" value="ECO:0007669"/>
    <property type="project" value="TreeGrafter"/>
</dbReference>
<feature type="compositionally biased region" description="Basic and acidic residues" evidence="3">
    <location>
        <begin position="1"/>
        <end position="28"/>
    </location>
</feature>
<proteinExistence type="predicted"/>
<evidence type="ECO:0008006" key="6">
    <source>
        <dbReference type="Google" id="ProtNLM"/>
    </source>
</evidence>
<evidence type="ECO:0000313" key="5">
    <source>
        <dbReference type="Proteomes" id="UP001066276"/>
    </source>
</evidence>
<accession>A0AAV7TNQ1</accession>
<dbReference type="Proteomes" id="UP001066276">
    <property type="component" value="Chromosome 3_2"/>
</dbReference>
<evidence type="ECO:0000256" key="3">
    <source>
        <dbReference type="SAM" id="MobiDB-lite"/>
    </source>
</evidence>
<dbReference type="Gene3D" id="1.25.40.20">
    <property type="entry name" value="Ankyrin repeat-containing domain"/>
    <property type="match status" value="1"/>
</dbReference>
<keyword evidence="1" id="KW-0677">Repeat</keyword>
<evidence type="ECO:0000256" key="2">
    <source>
        <dbReference type="ARBA" id="ARBA00023043"/>
    </source>
</evidence>
<gene>
    <name evidence="4" type="ORF">NDU88_003489</name>
</gene>
<sequence length="165" mass="17249">MAAADDRSRSDAAKLKRREQLSRWRASEEEAAGGGQARGSAGRAPRSRVSFAQGAVFMAACSAGDRAEVKELLAAGAPINGTNVDGLTALHQVRERRGRAAGATSGQWGNSPGRLAGRGAVERLAHRERQQAGKGARATAVAGETSLNRARAARLGRWVVGCVYT</sequence>
<feature type="region of interest" description="Disordered" evidence="3">
    <location>
        <begin position="1"/>
        <end position="45"/>
    </location>
</feature>
<protein>
    <recommendedName>
        <fullName evidence="6">Protein phosphatase 1 regulatory subunit 12A</fullName>
    </recommendedName>
</protein>
<reference evidence="4" key="1">
    <citation type="journal article" date="2022" name="bioRxiv">
        <title>Sequencing and chromosome-scale assembly of the giantPleurodeles waltlgenome.</title>
        <authorList>
            <person name="Brown T."/>
            <person name="Elewa A."/>
            <person name="Iarovenko S."/>
            <person name="Subramanian E."/>
            <person name="Araus A.J."/>
            <person name="Petzold A."/>
            <person name="Susuki M."/>
            <person name="Suzuki K.-i.T."/>
            <person name="Hayashi T."/>
            <person name="Toyoda A."/>
            <person name="Oliveira C."/>
            <person name="Osipova E."/>
            <person name="Leigh N.D."/>
            <person name="Simon A."/>
            <person name="Yun M.H."/>
        </authorList>
    </citation>
    <scope>NUCLEOTIDE SEQUENCE</scope>
    <source>
        <strain evidence="4">20211129_DDA</strain>
        <tissue evidence="4">Liver</tissue>
    </source>
</reference>
<dbReference type="PANTHER" id="PTHR24179:SF32">
    <property type="entry name" value="PROTEIN PHOSPHATASE 1 REGULATORY SUBUNIT"/>
    <property type="match status" value="1"/>
</dbReference>
<dbReference type="PANTHER" id="PTHR24179">
    <property type="entry name" value="PROTEIN PHOSPHATASE 1 REGULATORY SUBUNIT 12"/>
    <property type="match status" value="1"/>
</dbReference>
<dbReference type="EMBL" id="JANPWB010000006">
    <property type="protein sequence ID" value="KAJ1178242.1"/>
    <property type="molecule type" value="Genomic_DNA"/>
</dbReference>
<evidence type="ECO:0000256" key="1">
    <source>
        <dbReference type="ARBA" id="ARBA00022737"/>
    </source>
</evidence>
<keyword evidence="2" id="KW-0040">ANK repeat</keyword>